<accession>A0A4P2QVH9</accession>
<dbReference type="SUPFAM" id="SSF102114">
    <property type="entry name" value="Radical SAM enzymes"/>
    <property type="match status" value="1"/>
</dbReference>
<dbReference type="InterPro" id="IPR050377">
    <property type="entry name" value="Radical_SAM_PqqE_MftC-like"/>
</dbReference>
<dbReference type="EMBL" id="CP012672">
    <property type="protein sequence ID" value="AUX34178.1"/>
    <property type="molecule type" value="Genomic_DNA"/>
</dbReference>
<protein>
    <submittedName>
        <fullName evidence="9">Uncharacterized protein</fullName>
    </submittedName>
</protein>
<dbReference type="Proteomes" id="UP000295497">
    <property type="component" value="Chromosome"/>
</dbReference>
<dbReference type="AlphaFoldDB" id="A0A4P2QVH9"/>
<keyword evidence="3" id="KW-0949">S-adenosyl-L-methionine</keyword>
<dbReference type="GO" id="GO:0051536">
    <property type="term" value="F:iron-sulfur cluster binding"/>
    <property type="evidence" value="ECO:0007669"/>
    <property type="project" value="UniProtKB-KW"/>
</dbReference>
<dbReference type="SFLD" id="SFLDG01067">
    <property type="entry name" value="SPASM/twitch_domain_containing"/>
    <property type="match status" value="1"/>
</dbReference>
<dbReference type="InterPro" id="IPR023885">
    <property type="entry name" value="4Fe4S-binding_SPASM_dom"/>
</dbReference>
<evidence type="ECO:0000256" key="3">
    <source>
        <dbReference type="ARBA" id="ARBA00022691"/>
    </source>
</evidence>
<evidence type="ECO:0000256" key="4">
    <source>
        <dbReference type="ARBA" id="ARBA00022723"/>
    </source>
</evidence>
<evidence type="ECO:0000256" key="2">
    <source>
        <dbReference type="ARBA" id="ARBA00022485"/>
    </source>
</evidence>
<dbReference type="CDD" id="cd21109">
    <property type="entry name" value="SPASM"/>
    <property type="match status" value="1"/>
</dbReference>
<keyword evidence="2" id="KW-0004">4Fe-4S</keyword>
<dbReference type="CDD" id="cd01335">
    <property type="entry name" value="Radical_SAM"/>
    <property type="match status" value="1"/>
</dbReference>
<gene>
    <name evidence="9" type="ORF">SOCE836_063470</name>
</gene>
<name>A0A4P2QVH9_SORCE</name>
<feature type="domain" description="Radical SAM core" evidence="7">
    <location>
        <begin position="28"/>
        <end position="157"/>
    </location>
</feature>
<dbReference type="GO" id="GO:0003824">
    <property type="term" value="F:catalytic activity"/>
    <property type="evidence" value="ECO:0007669"/>
    <property type="project" value="InterPro"/>
</dbReference>
<evidence type="ECO:0000313" key="10">
    <source>
        <dbReference type="Proteomes" id="UP000295497"/>
    </source>
</evidence>
<evidence type="ECO:0000313" key="9">
    <source>
        <dbReference type="EMBL" id="AUX34178.1"/>
    </source>
</evidence>
<dbReference type="InterPro" id="IPR007197">
    <property type="entry name" value="rSAM"/>
</dbReference>
<keyword evidence="6" id="KW-0411">Iron-sulfur</keyword>
<feature type="domain" description="4Fe4S-binding SPASM" evidence="8">
    <location>
        <begin position="257"/>
        <end position="326"/>
    </location>
</feature>
<dbReference type="GO" id="GO:0046872">
    <property type="term" value="F:metal ion binding"/>
    <property type="evidence" value="ECO:0007669"/>
    <property type="project" value="UniProtKB-KW"/>
</dbReference>
<dbReference type="InterPro" id="IPR058240">
    <property type="entry name" value="rSAM_sf"/>
</dbReference>
<dbReference type="PANTHER" id="PTHR11228:SF7">
    <property type="entry name" value="PQQA PEPTIDE CYCLASE"/>
    <property type="match status" value="1"/>
</dbReference>
<dbReference type="PANTHER" id="PTHR11228">
    <property type="entry name" value="RADICAL SAM DOMAIN PROTEIN"/>
    <property type="match status" value="1"/>
</dbReference>
<keyword evidence="4" id="KW-0479">Metal-binding</keyword>
<evidence type="ECO:0000259" key="7">
    <source>
        <dbReference type="Pfam" id="PF04055"/>
    </source>
</evidence>
<dbReference type="SFLD" id="SFLDG01387">
    <property type="entry name" value="BtrN-like_SPASM_domain_contain"/>
    <property type="match status" value="1"/>
</dbReference>
<dbReference type="Pfam" id="PF13186">
    <property type="entry name" value="SPASM"/>
    <property type="match status" value="1"/>
</dbReference>
<evidence type="ECO:0000256" key="1">
    <source>
        <dbReference type="ARBA" id="ARBA00001966"/>
    </source>
</evidence>
<evidence type="ECO:0000259" key="8">
    <source>
        <dbReference type="Pfam" id="PF13186"/>
    </source>
</evidence>
<dbReference type="Gene3D" id="3.20.20.70">
    <property type="entry name" value="Aldolase class I"/>
    <property type="match status" value="1"/>
</dbReference>
<evidence type="ECO:0000256" key="6">
    <source>
        <dbReference type="ARBA" id="ARBA00023014"/>
    </source>
</evidence>
<organism evidence="9 10">
    <name type="scientific">Sorangium cellulosum</name>
    <name type="common">Polyangium cellulosum</name>
    <dbReference type="NCBI Taxonomy" id="56"/>
    <lineage>
        <taxon>Bacteria</taxon>
        <taxon>Pseudomonadati</taxon>
        <taxon>Myxococcota</taxon>
        <taxon>Polyangia</taxon>
        <taxon>Polyangiales</taxon>
        <taxon>Polyangiaceae</taxon>
        <taxon>Sorangium</taxon>
    </lineage>
</organism>
<sequence>MSFVPAPLAQTETHDRETVAGYPRAIYVELTDRCNLKCPMCRCAAVVGDVLPVATFADIASVLFPHARFVDLRGWGESTILHNFDEYLDIAQQHPIKIKLITNATVNRPELWRRLGRDGVITGVSFDAAETGLFRVLRGGARMDQIVANIERLVEACREAGRDPGEQVYLCITASGSNIDQIDRVIELGMSLGLRRFKIEPLWAPSGAPDLLEHHAERVRRCTEKLAALARATGCLVEYSASLLSELTDPKATRKVCIHPWEYCYINARGRIGFCDHLNGREEFAWGEWGRQSFLEFWNGEQMRRLRSEHVRRLSGEAIQSCGDCNWCYDRRYMDLEDWIDPSWAQYRVTA</sequence>
<dbReference type="Pfam" id="PF04055">
    <property type="entry name" value="Radical_SAM"/>
    <property type="match status" value="1"/>
</dbReference>
<keyword evidence="5" id="KW-0408">Iron</keyword>
<dbReference type="RefSeq" id="WP_129577423.1">
    <property type="nucleotide sequence ID" value="NZ_CP012672.1"/>
</dbReference>
<dbReference type="InterPro" id="IPR013785">
    <property type="entry name" value="Aldolase_TIM"/>
</dbReference>
<dbReference type="InterPro" id="IPR034391">
    <property type="entry name" value="AdoMet-like_SPASM_containing"/>
</dbReference>
<proteinExistence type="predicted"/>
<comment type="cofactor">
    <cofactor evidence="1">
        <name>[4Fe-4S] cluster</name>
        <dbReference type="ChEBI" id="CHEBI:49883"/>
    </cofactor>
</comment>
<dbReference type="SFLD" id="SFLDS00029">
    <property type="entry name" value="Radical_SAM"/>
    <property type="match status" value="1"/>
</dbReference>
<evidence type="ECO:0000256" key="5">
    <source>
        <dbReference type="ARBA" id="ARBA00023004"/>
    </source>
</evidence>
<reference evidence="9 10" key="1">
    <citation type="submission" date="2015-09" db="EMBL/GenBank/DDBJ databases">
        <title>Sorangium comparison.</title>
        <authorList>
            <person name="Zaburannyi N."/>
            <person name="Bunk B."/>
            <person name="Overmann J."/>
            <person name="Mueller R."/>
        </authorList>
    </citation>
    <scope>NUCLEOTIDE SEQUENCE [LARGE SCALE GENOMIC DNA]</scope>
    <source>
        <strain evidence="9 10">So ce836</strain>
    </source>
</reference>